<name>A0A1H3DAP4_9PSEU</name>
<organism evidence="2 3">
    <name type="scientific">Saccharopolyspora shandongensis</name>
    <dbReference type="NCBI Taxonomy" id="418495"/>
    <lineage>
        <taxon>Bacteria</taxon>
        <taxon>Bacillati</taxon>
        <taxon>Actinomycetota</taxon>
        <taxon>Actinomycetes</taxon>
        <taxon>Pseudonocardiales</taxon>
        <taxon>Pseudonocardiaceae</taxon>
        <taxon>Saccharopolyspora</taxon>
    </lineage>
</organism>
<proteinExistence type="predicted"/>
<evidence type="ECO:0000313" key="2">
    <source>
        <dbReference type="EMBL" id="SDX62749.1"/>
    </source>
</evidence>
<dbReference type="EMBL" id="FNOK01000013">
    <property type="protein sequence ID" value="SDX62749.1"/>
    <property type="molecule type" value="Genomic_DNA"/>
</dbReference>
<dbReference type="Proteomes" id="UP000199529">
    <property type="component" value="Unassembled WGS sequence"/>
</dbReference>
<accession>A0A1H3DAP4</accession>
<evidence type="ECO:0000313" key="3">
    <source>
        <dbReference type="Proteomes" id="UP000199529"/>
    </source>
</evidence>
<gene>
    <name evidence="2" type="ORF">SAMN05216215_101314</name>
</gene>
<reference evidence="3" key="1">
    <citation type="submission" date="2016-10" db="EMBL/GenBank/DDBJ databases">
        <authorList>
            <person name="Varghese N."/>
            <person name="Submissions S."/>
        </authorList>
    </citation>
    <scope>NUCLEOTIDE SEQUENCE [LARGE SCALE GENOMIC DNA]</scope>
    <source>
        <strain evidence="3">CGMCC 4.3530</strain>
    </source>
</reference>
<keyword evidence="3" id="KW-1185">Reference proteome</keyword>
<keyword evidence="1" id="KW-1133">Transmembrane helix</keyword>
<evidence type="ECO:0000256" key="1">
    <source>
        <dbReference type="SAM" id="Phobius"/>
    </source>
</evidence>
<keyword evidence="1" id="KW-0472">Membrane</keyword>
<protein>
    <submittedName>
        <fullName evidence="2">Uncharacterized protein</fullName>
    </submittedName>
</protein>
<feature type="transmembrane region" description="Helical" evidence="1">
    <location>
        <begin position="28"/>
        <end position="47"/>
    </location>
</feature>
<sequence length="66" mass="7526">MPGWPLPPLLLLAMMVVVVYENLVSDRILVSITLAILAIGYAYYYGYIQPCREDRWTLPDPADEEP</sequence>
<keyword evidence="1" id="KW-0812">Transmembrane</keyword>
<dbReference type="AlphaFoldDB" id="A0A1H3DAP4"/>